<accession>A0AAD7FD26</accession>
<dbReference type="EMBL" id="JARKIF010000029">
    <property type="protein sequence ID" value="KAJ7613057.1"/>
    <property type="molecule type" value="Genomic_DNA"/>
</dbReference>
<dbReference type="Proteomes" id="UP001221142">
    <property type="component" value="Unassembled WGS sequence"/>
</dbReference>
<name>A0AAD7FD26_9AGAR</name>
<reference evidence="2" key="1">
    <citation type="submission" date="2023-03" db="EMBL/GenBank/DDBJ databases">
        <title>Massive genome expansion in bonnet fungi (Mycena s.s.) driven by repeated elements and novel gene families across ecological guilds.</title>
        <authorList>
            <consortium name="Lawrence Berkeley National Laboratory"/>
            <person name="Harder C.B."/>
            <person name="Miyauchi S."/>
            <person name="Viragh M."/>
            <person name="Kuo A."/>
            <person name="Thoen E."/>
            <person name="Andreopoulos B."/>
            <person name="Lu D."/>
            <person name="Skrede I."/>
            <person name="Drula E."/>
            <person name="Henrissat B."/>
            <person name="Morin E."/>
            <person name="Kohler A."/>
            <person name="Barry K."/>
            <person name="LaButti K."/>
            <person name="Morin E."/>
            <person name="Salamov A."/>
            <person name="Lipzen A."/>
            <person name="Mereny Z."/>
            <person name="Hegedus B."/>
            <person name="Baldrian P."/>
            <person name="Stursova M."/>
            <person name="Weitz H."/>
            <person name="Taylor A."/>
            <person name="Grigoriev I.V."/>
            <person name="Nagy L.G."/>
            <person name="Martin F."/>
            <person name="Kauserud H."/>
        </authorList>
    </citation>
    <scope>NUCLEOTIDE SEQUENCE</scope>
    <source>
        <strain evidence="2">9284</strain>
    </source>
</reference>
<sequence length="472" mass="51022">MALEADGLMQGNTSAGLPFIHLADQQLKGFQSFLDFGPTQAICCHLVVKQRGQDDISQIFAGVTFPSLLITERESTACATALGIICATQIHLASRPDMILDPPLQEVLGLDGPCNRHVLVATTRVPDFREGTYRHWRNGFRQIGRLQSFSSIVPAPGFDDKSDVLAASADSTNPMASEFFSIWRPMGVLPEAHFILIFDIQSSHPEPIPSIELPLDYATFDPAPSPGNSSLLNLDTTNFMHFSASSPASGSPIYSPGSPARHSSGSSAPSRGSRSRSTSPAPYPRSRAASPGQSTTTEVKDLCRLQVSGFETLEAKATWNAGRRGTNLPALARSFYAMEQVLAGLGLDPTDLKAPRQFKLGIGRDIVLTAEGVLTTFGWNSSTFSNKRTMYKRAESVAKRIWANTDTSDPDSPRMYEIYQGVCYLWGESGPLTHFNAALPSSNAPGAEGYAAGLQQGDLKHCEKLLKTYTAT</sequence>
<gene>
    <name evidence="2" type="ORF">FB45DRAFT_874585</name>
</gene>
<keyword evidence="3" id="KW-1185">Reference proteome</keyword>
<protein>
    <submittedName>
        <fullName evidence="2">Uncharacterized protein</fullName>
    </submittedName>
</protein>
<evidence type="ECO:0000313" key="2">
    <source>
        <dbReference type="EMBL" id="KAJ7613057.1"/>
    </source>
</evidence>
<feature type="region of interest" description="Disordered" evidence="1">
    <location>
        <begin position="250"/>
        <end position="298"/>
    </location>
</feature>
<proteinExistence type="predicted"/>
<comment type="caution">
    <text evidence="2">The sequence shown here is derived from an EMBL/GenBank/DDBJ whole genome shotgun (WGS) entry which is preliminary data.</text>
</comment>
<evidence type="ECO:0000256" key="1">
    <source>
        <dbReference type="SAM" id="MobiDB-lite"/>
    </source>
</evidence>
<organism evidence="2 3">
    <name type="scientific">Roridomyces roridus</name>
    <dbReference type="NCBI Taxonomy" id="1738132"/>
    <lineage>
        <taxon>Eukaryota</taxon>
        <taxon>Fungi</taxon>
        <taxon>Dikarya</taxon>
        <taxon>Basidiomycota</taxon>
        <taxon>Agaricomycotina</taxon>
        <taxon>Agaricomycetes</taxon>
        <taxon>Agaricomycetidae</taxon>
        <taxon>Agaricales</taxon>
        <taxon>Marasmiineae</taxon>
        <taxon>Mycenaceae</taxon>
        <taxon>Roridomyces</taxon>
    </lineage>
</organism>
<dbReference type="AlphaFoldDB" id="A0AAD7FD26"/>
<feature type="compositionally biased region" description="Low complexity" evidence="1">
    <location>
        <begin position="255"/>
        <end position="291"/>
    </location>
</feature>
<evidence type="ECO:0000313" key="3">
    <source>
        <dbReference type="Proteomes" id="UP001221142"/>
    </source>
</evidence>